<organism evidence="1 2">
    <name type="scientific">Actinophytocola gossypii</name>
    <dbReference type="NCBI Taxonomy" id="2812003"/>
    <lineage>
        <taxon>Bacteria</taxon>
        <taxon>Bacillati</taxon>
        <taxon>Actinomycetota</taxon>
        <taxon>Actinomycetes</taxon>
        <taxon>Pseudonocardiales</taxon>
        <taxon>Pseudonocardiaceae</taxon>
    </lineage>
</organism>
<dbReference type="EMBL" id="JAFFZE010000006">
    <property type="protein sequence ID" value="MCT2582422.1"/>
    <property type="molecule type" value="Genomic_DNA"/>
</dbReference>
<accession>A0ABT2J3J9</accession>
<dbReference type="RefSeq" id="WP_260189777.1">
    <property type="nucleotide sequence ID" value="NZ_JAFFZE010000006.1"/>
</dbReference>
<comment type="caution">
    <text evidence="1">The sequence shown here is derived from an EMBL/GenBank/DDBJ whole genome shotgun (WGS) entry which is preliminary data.</text>
</comment>
<evidence type="ECO:0000313" key="1">
    <source>
        <dbReference type="EMBL" id="MCT2582422.1"/>
    </source>
</evidence>
<gene>
    <name evidence="1" type="ORF">JT362_04710</name>
</gene>
<dbReference type="Proteomes" id="UP001156441">
    <property type="component" value="Unassembled WGS sequence"/>
</dbReference>
<keyword evidence="2" id="KW-1185">Reference proteome</keyword>
<protein>
    <submittedName>
        <fullName evidence="1">Uncharacterized protein</fullName>
    </submittedName>
</protein>
<name>A0ABT2J3J9_9PSEU</name>
<proteinExistence type="predicted"/>
<reference evidence="1 2" key="1">
    <citation type="submission" date="2021-02" db="EMBL/GenBank/DDBJ databases">
        <title>Actinophytocola xerophila sp. nov., isolated from soil of cotton cropping field.</title>
        <authorList>
            <person name="Huang R."/>
            <person name="Chen X."/>
            <person name="Ge X."/>
            <person name="Liu W."/>
        </authorList>
    </citation>
    <scope>NUCLEOTIDE SEQUENCE [LARGE SCALE GENOMIC DNA]</scope>
    <source>
        <strain evidence="1 2">S1-96</strain>
    </source>
</reference>
<evidence type="ECO:0000313" key="2">
    <source>
        <dbReference type="Proteomes" id="UP001156441"/>
    </source>
</evidence>
<sequence>MDPLVSVLVLAALLVAVVFALRRRPRPAPAPARTCVFCHRPIAGADHIAALKENAVRDLQGRVPADHPPATDPLGNLRWLAHVDCASEAGADLRTAGKVTGDGPPPVSEDPMERVCPACGHRFRRPDVVISTEDWARRHGPSAEQCPRCHHIWDTGDPPRYTIRG</sequence>